<keyword evidence="5" id="KW-1185">Reference proteome</keyword>
<dbReference type="SUPFAM" id="SSF56349">
    <property type="entry name" value="DNA breaking-rejoining enzymes"/>
    <property type="match status" value="1"/>
</dbReference>
<dbReference type="InterPro" id="IPR044068">
    <property type="entry name" value="CB"/>
</dbReference>
<dbReference type="GO" id="GO:0015074">
    <property type="term" value="P:DNA integration"/>
    <property type="evidence" value="ECO:0007669"/>
    <property type="project" value="InterPro"/>
</dbReference>
<evidence type="ECO:0000259" key="3">
    <source>
        <dbReference type="PROSITE" id="PS51900"/>
    </source>
</evidence>
<gene>
    <name evidence="4" type="ORF">EDD57_1092</name>
</gene>
<name>A0A4R2SA55_9BACL</name>
<protein>
    <submittedName>
        <fullName evidence="4">Integrase-like protein</fullName>
    </submittedName>
</protein>
<dbReference type="Pfam" id="PF13495">
    <property type="entry name" value="Phage_int_SAM_4"/>
    <property type="match status" value="1"/>
</dbReference>
<evidence type="ECO:0000256" key="2">
    <source>
        <dbReference type="PROSITE-ProRule" id="PRU01248"/>
    </source>
</evidence>
<dbReference type="InterPro" id="IPR004107">
    <property type="entry name" value="Integrase_SAM-like_N"/>
</dbReference>
<reference evidence="4 5" key="1">
    <citation type="submission" date="2019-03" db="EMBL/GenBank/DDBJ databases">
        <title>Genomic Encyclopedia of Type Strains, Phase IV (KMG-IV): sequencing the most valuable type-strain genomes for metagenomic binning, comparative biology and taxonomic classification.</title>
        <authorList>
            <person name="Goeker M."/>
        </authorList>
    </citation>
    <scope>NUCLEOTIDE SEQUENCE [LARGE SCALE GENOMIC DNA]</scope>
    <source>
        <strain evidence="4 5">DSM 46831</strain>
    </source>
</reference>
<organism evidence="4 5">
    <name type="scientific">Baia soyae</name>
    <dbReference type="NCBI Taxonomy" id="1544746"/>
    <lineage>
        <taxon>Bacteria</taxon>
        <taxon>Bacillati</taxon>
        <taxon>Bacillota</taxon>
        <taxon>Bacilli</taxon>
        <taxon>Bacillales</taxon>
        <taxon>Thermoactinomycetaceae</taxon>
        <taxon>Baia</taxon>
    </lineage>
</organism>
<evidence type="ECO:0000313" key="5">
    <source>
        <dbReference type="Proteomes" id="UP000294746"/>
    </source>
</evidence>
<feature type="domain" description="Core-binding (CB)" evidence="3">
    <location>
        <begin position="50"/>
        <end position="129"/>
    </location>
</feature>
<dbReference type="InterPro" id="IPR010998">
    <property type="entry name" value="Integrase_recombinase_N"/>
</dbReference>
<dbReference type="PROSITE" id="PS51900">
    <property type="entry name" value="CB"/>
    <property type="match status" value="1"/>
</dbReference>
<dbReference type="Gene3D" id="1.10.150.130">
    <property type="match status" value="1"/>
</dbReference>
<dbReference type="AlphaFoldDB" id="A0A4R2SA55"/>
<proteinExistence type="predicted"/>
<dbReference type="Proteomes" id="UP000294746">
    <property type="component" value="Unassembled WGS sequence"/>
</dbReference>
<keyword evidence="1 2" id="KW-0238">DNA-binding</keyword>
<dbReference type="GO" id="GO:0003677">
    <property type="term" value="F:DNA binding"/>
    <property type="evidence" value="ECO:0007669"/>
    <property type="project" value="UniProtKB-UniRule"/>
</dbReference>
<sequence>MLTKRKGLLDVKVNVNDLLSETSEGGLIPLKEKSRKKAKKKAETRVSDGMGIIEALELVARQMEATGFRDRTISDYTFYVNHFQRFTNVQYLQDISADTVYNWLESMNVSNQTKLTRLKCLKAFFSRCFDNRWIEAKFWKTIHVKVDQRVKEGASEQNVRVLLSLLDLSNFIHLRDAVAVLLMFKTGIRIKGNNLHIPSIQTVTKGSRHGRSRFNWHSYDEENVRLLVLQTDEGCSEVTDDLESLASFDYFEIHWNYE</sequence>
<evidence type="ECO:0000256" key="1">
    <source>
        <dbReference type="ARBA" id="ARBA00023125"/>
    </source>
</evidence>
<dbReference type="EMBL" id="SLXV01000009">
    <property type="protein sequence ID" value="TCP69345.1"/>
    <property type="molecule type" value="Genomic_DNA"/>
</dbReference>
<dbReference type="InterPro" id="IPR011010">
    <property type="entry name" value="DNA_brk_join_enz"/>
</dbReference>
<accession>A0A4R2SA55</accession>
<evidence type="ECO:0000313" key="4">
    <source>
        <dbReference type="EMBL" id="TCP69345.1"/>
    </source>
</evidence>
<comment type="caution">
    <text evidence="4">The sequence shown here is derived from an EMBL/GenBank/DDBJ whole genome shotgun (WGS) entry which is preliminary data.</text>
</comment>